<dbReference type="PRINTS" id="PR00723">
    <property type="entry name" value="SUBTILISIN"/>
</dbReference>
<evidence type="ECO:0000256" key="1">
    <source>
        <dbReference type="ARBA" id="ARBA00011073"/>
    </source>
</evidence>
<dbReference type="PROSITE" id="PS00136">
    <property type="entry name" value="SUBTILASE_ASP"/>
    <property type="match status" value="1"/>
</dbReference>
<dbReference type="PROSITE" id="PS00138">
    <property type="entry name" value="SUBTILASE_SER"/>
    <property type="match status" value="1"/>
</dbReference>
<dbReference type="InterPro" id="IPR022398">
    <property type="entry name" value="Peptidase_S8_His-AS"/>
</dbReference>
<evidence type="ECO:0000256" key="5">
    <source>
        <dbReference type="PROSITE-ProRule" id="PRU01240"/>
    </source>
</evidence>
<protein>
    <submittedName>
        <fullName evidence="11">Peptidase</fullName>
    </submittedName>
</protein>
<evidence type="ECO:0000256" key="8">
    <source>
        <dbReference type="SAM" id="Phobius"/>
    </source>
</evidence>
<proteinExistence type="inferred from homology"/>
<keyword evidence="8" id="KW-1133">Transmembrane helix</keyword>
<dbReference type="InterPro" id="IPR036852">
    <property type="entry name" value="Peptidase_S8/S53_dom_sf"/>
</dbReference>
<evidence type="ECO:0000256" key="6">
    <source>
        <dbReference type="RuleBase" id="RU003355"/>
    </source>
</evidence>
<feature type="active site" description="Charge relay system" evidence="5">
    <location>
        <position position="271"/>
    </location>
</feature>
<dbReference type="Pfam" id="PF00082">
    <property type="entry name" value="Peptidase_S8"/>
    <property type="match status" value="2"/>
</dbReference>
<dbReference type="Gene3D" id="3.40.50.200">
    <property type="entry name" value="Peptidase S8/S53 domain"/>
    <property type="match status" value="2"/>
</dbReference>
<keyword evidence="8" id="KW-0812">Transmembrane</keyword>
<keyword evidence="3 5" id="KW-0378">Hydrolase</keyword>
<dbReference type="PROSITE" id="PS51892">
    <property type="entry name" value="SUBTILASE"/>
    <property type="match status" value="1"/>
</dbReference>
<feature type="domain" description="Peptidase S8/S53" evidence="10">
    <location>
        <begin position="623"/>
        <end position="659"/>
    </location>
</feature>
<feature type="compositionally biased region" description="Pro residues" evidence="7">
    <location>
        <begin position="1112"/>
        <end position="1122"/>
    </location>
</feature>
<evidence type="ECO:0000313" key="11">
    <source>
        <dbReference type="EMBL" id="RNL41822.1"/>
    </source>
</evidence>
<dbReference type="SUPFAM" id="SSF52743">
    <property type="entry name" value="Subtilisin-like"/>
    <property type="match status" value="1"/>
</dbReference>
<sequence length="1171" mass="120189">MRRLFSLVLAATLAFAAVPAFAEPLPPQRDDPVVGVGDEARSIDSLLQAGDYAPGRVLARVTDEFAPIAPFSNDAAAWSMEPLFTYASSASEPAARSLSGNNSVADRVLLIESSTMTTEELLRQLAGAPGVVAAEPDYVRTIGDPEAKPSVGLEPEQDASAAAAAARVVVPAEAATNDPLLDKQWQLSSTAEAAGGSNARELWQELGIPQASAGLKSVVVAVIDSGVDYTHPDLQGVMWSNPGNLGLPGAVGSVGYNFGEGTDDPMDFDEHGTHVAGIIAAANNNAEGGSGVAPNVRIMALRIADKAGQMYNSSGVGAYDYLKRAALAGVPVVAANNSWGGMGVSGLLNSVMDDAYRSANVVSVCASGNSSLDNDLSPINPSNGPSEGVIAVNAADRTGALAGFSCYGAATTDLAAPGDAILSTVPASGGMVDLENASLVALQDDFEQAAGPFEFATAGDVSASVARTDEDWAGSAASGHSLQWGVHAAKEGQEASLVSAPIDAAAAIEQAGMSVDDVRFLGFDVKLTDSAASGYGRVLHLFLSSTDPNNPWIELLSDEPGKNPATTYGSWSTVVAAIPDDRRGSVDWQNLSIKVTRNLVPFDNGLDLRFNIDNVSLVTSTIPYAYLSGTSMAAPVVTGALALLAGAFPHEDASVLRARVLGGVERTEALAGTCTSDGRLDLARAASDPYPVVDALEPAARADAGARSSAIVRGSWFGDVAGRVLLDGEELPVASWSAQGIVVELPQQLEAKMRYVQVVRADGESGRRLFLTGQEAPPACYESLPAPDLQGLGMADVDQGASWQVASAHATVYATSDKARVEQAGGAFYALLAYDPSSRAWSIEHALDGVFDSSFLMAAHDDVLYLFDLSRYLLYRYDTASRTLSDPLDCSSLAGCGDEETNLSFSGATCDGSSLWLCGGTLSDGTGSSLAARVDVRTGEATALPLLANGRATPSVQMLDGTLTVAAGNSSVEFGEAVNSVEQLRADEWTRASLPDAVDPSQSGAVASAVLPGGVGVNGIATEGERLVLAGLIGAGDAGSAGAAEGAGSAGADTYVFDPATGSWQTVRERLSVGKVVYGGATVLDNALYVVGEDVLSGSTVFKRLVLDAAPAPQPPMPPAPSMPSASPTSDAGDSKPLVRTGDAVPFASIMVLGAVAIACGALATVHRRRR</sequence>
<keyword evidence="4 5" id="KW-0720">Serine protease</keyword>
<keyword evidence="12" id="KW-1185">Reference proteome</keyword>
<gene>
    <name evidence="11" type="ORF">DMP08_09025</name>
</gene>
<dbReference type="SUPFAM" id="SSF117281">
    <property type="entry name" value="Kelch motif"/>
    <property type="match status" value="1"/>
</dbReference>
<dbReference type="InterPro" id="IPR023827">
    <property type="entry name" value="Peptidase_S8_Asp-AS"/>
</dbReference>
<dbReference type="InterPro" id="IPR013783">
    <property type="entry name" value="Ig-like_fold"/>
</dbReference>
<keyword evidence="9" id="KW-0732">Signal</keyword>
<evidence type="ECO:0000256" key="9">
    <source>
        <dbReference type="SAM" id="SignalP"/>
    </source>
</evidence>
<evidence type="ECO:0000259" key="10">
    <source>
        <dbReference type="Pfam" id="PF00082"/>
    </source>
</evidence>
<dbReference type="GO" id="GO:0006508">
    <property type="term" value="P:proteolysis"/>
    <property type="evidence" value="ECO:0007669"/>
    <property type="project" value="UniProtKB-KW"/>
</dbReference>
<feature type="chain" id="PRO_5017972036" evidence="9">
    <location>
        <begin position="23"/>
        <end position="1171"/>
    </location>
</feature>
<feature type="signal peptide" evidence="9">
    <location>
        <begin position="1"/>
        <end position="22"/>
    </location>
</feature>
<keyword evidence="8" id="KW-0472">Membrane</keyword>
<dbReference type="AlphaFoldDB" id="A0A3N0B416"/>
<dbReference type="OrthoDB" id="5240330at2"/>
<dbReference type="InterPro" id="IPR015915">
    <property type="entry name" value="Kelch-typ_b-propeller"/>
</dbReference>
<dbReference type="Gene3D" id="2.120.10.80">
    <property type="entry name" value="Kelch-type beta propeller"/>
    <property type="match status" value="1"/>
</dbReference>
<organism evidence="11 12">
    <name type="scientific">Paraeggerthella hongkongensis</name>
    <dbReference type="NCBI Taxonomy" id="230658"/>
    <lineage>
        <taxon>Bacteria</taxon>
        <taxon>Bacillati</taxon>
        <taxon>Actinomycetota</taxon>
        <taxon>Coriobacteriia</taxon>
        <taxon>Eggerthellales</taxon>
        <taxon>Eggerthellaceae</taxon>
        <taxon>Paraeggerthella</taxon>
    </lineage>
</organism>
<feature type="region of interest" description="Disordered" evidence="7">
    <location>
        <begin position="1112"/>
        <end position="1138"/>
    </location>
</feature>
<dbReference type="GO" id="GO:0004252">
    <property type="term" value="F:serine-type endopeptidase activity"/>
    <property type="evidence" value="ECO:0007669"/>
    <property type="project" value="UniProtKB-UniRule"/>
</dbReference>
<dbReference type="RefSeq" id="WP_123192580.1">
    <property type="nucleotide sequence ID" value="NZ_QICD01000019.1"/>
</dbReference>
<dbReference type="InterPro" id="IPR050131">
    <property type="entry name" value="Peptidase_S8_subtilisin-like"/>
</dbReference>
<evidence type="ECO:0000256" key="2">
    <source>
        <dbReference type="ARBA" id="ARBA00022670"/>
    </source>
</evidence>
<dbReference type="InterPro" id="IPR023828">
    <property type="entry name" value="Peptidase_S8_Ser-AS"/>
</dbReference>
<feature type="active site" description="Charge relay system" evidence="5">
    <location>
        <position position="224"/>
    </location>
</feature>
<dbReference type="InterPro" id="IPR015500">
    <property type="entry name" value="Peptidase_S8_subtilisin-rel"/>
</dbReference>
<feature type="transmembrane region" description="Helical" evidence="8">
    <location>
        <begin position="1144"/>
        <end position="1166"/>
    </location>
</feature>
<feature type="active site" description="Charge relay system" evidence="5">
    <location>
        <position position="631"/>
    </location>
</feature>
<dbReference type="PROSITE" id="PS00137">
    <property type="entry name" value="SUBTILASE_HIS"/>
    <property type="match status" value="1"/>
</dbReference>
<reference evidence="12" key="1">
    <citation type="submission" date="2018-05" db="EMBL/GenBank/DDBJ databases">
        <title>Genome Sequencing of selected type strains of the family Eggerthellaceae.</title>
        <authorList>
            <person name="Danylec N."/>
            <person name="Stoll D.A."/>
            <person name="Doetsch A."/>
            <person name="Huch M."/>
        </authorList>
    </citation>
    <scope>NUCLEOTIDE SEQUENCE [LARGE SCALE GENOMIC DNA]</scope>
    <source>
        <strain evidence="12">DSM 16106</strain>
    </source>
</reference>
<dbReference type="EMBL" id="QICD01000019">
    <property type="protein sequence ID" value="RNL41822.1"/>
    <property type="molecule type" value="Genomic_DNA"/>
</dbReference>
<evidence type="ECO:0000256" key="3">
    <source>
        <dbReference type="ARBA" id="ARBA00022801"/>
    </source>
</evidence>
<dbReference type="PANTHER" id="PTHR43806">
    <property type="entry name" value="PEPTIDASE S8"/>
    <property type="match status" value="1"/>
</dbReference>
<dbReference type="InterPro" id="IPR000209">
    <property type="entry name" value="Peptidase_S8/S53_dom"/>
</dbReference>
<keyword evidence="2 5" id="KW-0645">Protease</keyword>
<name>A0A3N0B416_9ACTN</name>
<evidence type="ECO:0000256" key="7">
    <source>
        <dbReference type="SAM" id="MobiDB-lite"/>
    </source>
</evidence>
<feature type="domain" description="Peptidase S8/S53" evidence="10">
    <location>
        <begin position="216"/>
        <end position="424"/>
    </location>
</feature>
<evidence type="ECO:0000313" key="12">
    <source>
        <dbReference type="Proteomes" id="UP000278632"/>
    </source>
</evidence>
<accession>A0A3N0B416</accession>
<comment type="caution">
    <text evidence="11">The sequence shown here is derived from an EMBL/GenBank/DDBJ whole genome shotgun (WGS) entry which is preliminary data.</text>
</comment>
<evidence type="ECO:0000256" key="4">
    <source>
        <dbReference type="ARBA" id="ARBA00022825"/>
    </source>
</evidence>
<dbReference type="Gene3D" id="2.60.40.10">
    <property type="entry name" value="Immunoglobulins"/>
    <property type="match status" value="1"/>
</dbReference>
<comment type="similarity">
    <text evidence="1 5 6">Belongs to the peptidase S8 family.</text>
</comment>
<dbReference type="PANTHER" id="PTHR43806:SF11">
    <property type="entry name" value="CEREVISIN-RELATED"/>
    <property type="match status" value="1"/>
</dbReference>
<dbReference type="Proteomes" id="UP000278632">
    <property type="component" value="Unassembled WGS sequence"/>
</dbReference>
<dbReference type="GO" id="GO:0005975">
    <property type="term" value="P:carbohydrate metabolic process"/>
    <property type="evidence" value="ECO:0007669"/>
    <property type="project" value="UniProtKB-ARBA"/>
</dbReference>